<evidence type="ECO:0008006" key="3">
    <source>
        <dbReference type="Google" id="ProtNLM"/>
    </source>
</evidence>
<evidence type="ECO:0000313" key="1">
    <source>
        <dbReference type="EMBL" id="MBD1223209.1"/>
    </source>
</evidence>
<dbReference type="Pfam" id="PF20074">
    <property type="entry name" value="DUF6470"/>
    <property type="match status" value="1"/>
</dbReference>
<gene>
    <name evidence="1" type="ORF">IC602_11440</name>
</gene>
<sequence>MQIPQIRINSQSATIQLKTTPARQEIEQPKADLYIQQPKAKMEIRTTPSKLMIDQSQAWEQMNRMHVFKLNDKFAEEGRRGLLEGIERRAGQGRELMQIENKGNPIANQAEQNGHDGMKSLGIKFIPSHFSVKTTYQPAKVDINVKENKPEINVQPNKVIHRYKAGSVDVQMKSYSNLEIDFVNITV</sequence>
<proteinExistence type="predicted"/>
<evidence type="ECO:0000313" key="2">
    <source>
        <dbReference type="Proteomes" id="UP000621631"/>
    </source>
</evidence>
<dbReference type="EMBL" id="JACWEZ010000006">
    <property type="protein sequence ID" value="MBD1223209.1"/>
    <property type="molecule type" value="Genomic_DNA"/>
</dbReference>
<organism evidence="1 2">
    <name type="scientific">Virgibacillus halodenitrificans</name>
    <name type="common">Bacillus halodenitrificans</name>
    <dbReference type="NCBI Taxonomy" id="1482"/>
    <lineage>
        <taxon>Bacteria</taxon>
        <taxon>Bacillati</taxon>
        <taxon>Bacillota</taxon>
        <taxon>Bacilli</taxon>
        <taxon>Bacillales</taxon>
        <taxon>Bacillaceae</taxon>
        <taxon>Virgibacillus</taxon>
    </lineage>
</organism>
<keyword evidence="2" id="KW-1185">Reference proteome</keyword>
<protein>
    <recommendedName>
        <fullName evidence="3">YviE</fullName>
    </recommendedName>
</protein>
<accession>A0ABR7VMS8</accession>
<dbReference type="InterPro" id="IPR045527">
    <property type="entry name" value="DUF6470"/>
</dbReference>
<dbReference type="Proteomes" id="UP000621631">
    <property type="component" value="Unassembled WGS sequence"/>
</dbReference>
<comment type="caution">
    <text evidence="1">The sequence shown here is derived from an EMBL/GenBank/DDBJ whole genome shotgun (WGS) entry which is preliminary data.</text>
</comment>
<dbReference type="RefSeq" id="WP_189778316.1">
    <property type="nucleotide sequence ID" value="NZ_CP126077.1"/>
</dbReference>
<reference evidence="1 2" key="1">
    <citation type="submission" date="2020-09" db="EMBL/GenBank/DDBJ databases">
        <title>Draft Genome Sequences of Oil-Oxidizing Bacteria Halomonas titanicae, Marinobacter lutaoensis, and Virgibacillus halodenitrificans Isolated from Highly Saline Environments.</title>
        <authorList>
            <person name="Grouzdev D.S."/>
            <person name="Sokolova D.S."/>
            <person name="Semenova E.M."/>
            <person name="Borzenkov I.A."/>
            <person name="Bidzhieva S.K."/>
            <person name="Poltaraus A.B."/>
            <person name="Nazina T.N."/>
        </authorList>
    </citation>
    <scope>NUCLEOTIDE SEQUENCE [LARGE SCALE GENOMIC DNA]</scope>
    <source>
        <strain evidence="1 2">VKM B-3472D</strain>
    </source>
</reference>
<name>A0ABR7VMS8_VIRHA</name>